<keyword evidence="1" id="KW-0378">Hydrolase</keyword>
<proteinExistence type="predicted"/>
<keyword evidence="1" id="KW-0547">Nucleotide-binding</keyword>
<organism evidence="1">
    <name type="scientific">Nilaparvata lugens endogenous nudivirus</name>
    <dbReference type="NCBI Taxonomy" id="1487700"/>
    <lineage>
        <taxon>Viruses</taxon>
        <taxon>Viruses incertae sedis</taxon>
        <taxon>Naldaviricetes</taxon>
        <taxon>Lefavirales</taxon>
        <taxon>Nudiviridae</taxon>
    </lineage>
</organism>
<name>X5G6M4_9VIRU</name>
<dbReference type="GO" id="GO:0004386">
    <property type="term" value="F:helicase activity"/>
    <property type="evidence" value="ECO:0007669"/>
    <property type="project" value="UniProtKB-KW"/>
</dbReference>
<reference evidence="1" key="1">
    <citation type="journal article" date="2014" name="J. Virol.">
        <title>Brown planthopper nudivirus DNA integrated in its host genome.</title>
        <authorList>
            <person name="Cheng R.L."/>
            <person name="Xi Y."/>
            <person name="Lou Y.H."/>
            <person name="Wang Z."/>
            <person name="Xu J.Y."/>
            <person name="Xu H.J."/>
            <person name="Zhang C.X."/>
        </authorList>
    </citation>
    <scope>NUCLEOTIDE SEQUENCE</scope>
    <source>
        <strain evidence="1">Hangzhou</strain>
    </source>
</reference>
<dbReference type="EMBL" id="KJ566552">
    <property type="protein sequence ID" value="AHW98270.1"/>
    <property type="molecule type" value="Genomic_DNA"/>
</dbReference>
<dbReference type="Gene3D" id="3.40.50.300">
    <property type="entry name" value="P-loop containing nucleotide triphosphate hydrolases"/>
    <property type="match status" value="1"/>
</dbReference>
<accession>X5G6M4</accession>
<protein>
    <submittedName>
        <fullName evidence="1">Helicase</fullName>
    </submittedName>
</protein>
<keyword evidence="1" id="KW-0067">ATP-binding</keyword>
<reference evidence="1" key="2">
    <citation type="submission" date="2014-03" db="EMBL/GenBank/DDBJ databases">
        <authorList>
            <person name="Cheng R."/>
            <person name="Zhang C.-X."/>
        </authorList>
    </citation>
    <scope>NUCLEOTIDE SEQUENCE</scope>
    <source>
        <strain evidence="1">Hangzhou</strain>
    </source>
</reference>
<keyword evidence="1" id="KW-0347">Helicase</keyword>
<sequence length="1320" mass="152249">MFTLDVDCLCRSTTIGGYPSKHTSEQDIRSLTLAIINVLKSLIPNIFVVNKLETEKTGGRVRKGKVDRFRFIYSWWRNKCGYHFYSNLPVSLPLHQCMLQMLVPATSDLWFKLEVPSIMPLPYSSKVLNQPYKLLFEITDDEIENFCLLPSDDASFYDNIVYTSRQNEAIGNGGYSYVGCIERFNKDCIYIYRTLNVNIQTFIPNVFGDVNIFQLSDKSAEYLQQFAEFVDNAVTVSAAHTLYENENQSLNIACDTDKITRVCKALMDISNITCMDLKELTQNVLNNLMSEKFCEFILAFNTSHFNENNDSNVERFIKVALGHGALYLLHYVVALHMCLEMDDDNFRSYVLDPLFLPLGDTYSELLCGDETVEQFINSYDKEIKDAYTIRYGVILKELSFYYTTMIKPTMSISESINAAMSVKMNCTQRQFIAQLDAAPKDHKRKLIRECLKTYTSILLSMRLLVYNESVNLWYMLTDSGAYRDKTNKLELCLPCINIWTNYYSKTELVNQLQNEDTVSKFKLTYLWSRSRFMFSTQVGVFNSITGLYCARTGLLRFDKCRNYGLLAPESLHLVDNNQTMVDKNHQTVKHTMNNFKMKFGIAKTQAYNQQNNCTLEQRYSDLFVHFSLIPAVLQLTATYCVEDIRIISFLKILESHKSLESAYFLIEYHQIDPKFVAFIMILYTEFGVEDVATYALLMLRVFSYKCGQTIINDEHEQREWRQHYKQIVDDIEYTEPPPSANDDDDDQTGRYMKTLMSLKYQNSKSEANALDFLNERLCFISTLLCVCLIKCNDFVNLTAAANCSRLPKPDDEVPLRFVARKFLASSRLPDTASIEDLRNFLTVEKSAKSAKLAMKRAIYHVFGKNLTKFEQNLMDMIFMTSMSVCFNYTNFKELLISISTIFVTENVNKKVIVFYGPQNTGKTKFCDLIMNAVTPDCARFLNVTEASKRASVTTTNNVTLINEMDNVSMNKFKSISGNDAESKKIFLKQSYEMKETQSLVFGATNNCIRFNGHRASINKTTVARIHALKLDGRQYMEQADNETIDAPTDLLMMLTERMYYHDVISSTKKVEPTTNSMLWLAFCYYERTRNTKYRPMINVNISDSYNYRDRVYMHNNELYSFMKKCGLSEVTNMHIPMPPFKSIIKGGVEAHYSRNIKEYPEFVSQFQQQFNIQNFSDMKVVPNFQQTAFIMHVKESMATVPTDGKHITETDLENRLKMYSNKNEITNARAYFNQHYGHLRTEIDSQCVFKNIRFANIIDSSYSGNTSSKSEVSLYNTAALSDDRSHSSFDSRSQHSLSNMLDLIDQPSTSAQTSLVLEDI</sequence>
<dbReference type="InterPro" id="IPR027417">
    <property type="entry name" value="P-loop_NTPase"/>
</dbReference>
<evidence type="ECO:0000313" key="1">
    <source>
        <dbReference type="EMBL" id="AHW98270.1"/>
    </source>
</evidence>
<dbReference type="SUPFAM" id="SSF52540">
    <property type="entry name" value="P-loop containing nucleoside triphosphate hydrolases"/>
    <property type="match status" value="1"/>
</dbReference>